<proteinExistence type="predicted"/>
<dbReference type="SUPFAM" id="SSF53649">
    <property type="entry name" value="Alkaline phosphatase-like"/>
    <property type="match status" value="1"/>
</dbReference>
<organism evidence="1">
    <name type="scientific">viral metagenome</name>
    <dbReference type="NCBI Taxonomy" id="1070528"/>
    <lineage>
        <taxon>unclassified sequences</taxon>
        <taxon>metagenomes</taxon>
        <taxon>organismal metagenomes</taxon>
    </lineage>
</organism>
<dbReference type="InterPro" id="IPR017850">
    <property type="entry name" value="Alkaline_phosphatase_core_sf"/>
</dbReference>
<name>A0A6M3LCH0_9ZZZZ</name>
<dbReference type="AlphaFoldDB" id="A0A6M3LCH0"/>
<dbReference type="EMBL" id="MT143041">
    <property type="protein sequence ID" value="QJA92143.1"/>
    <property type="molecule type" value="Genomic_DNA"/>
</dbReference>
<reference evidence="1" key="1">
    <citation type="submission" date="2020-03" db="EMBL/GenBank/DDBJ databases">
        <title>The deep terrestrial virosphere.</title>
        <authorList>
            <person name="Holmfeldt K."/>
            <person name="Nilsson E."/>
            <person name="Simone D."/>
            <person name="Lopez-Fernandez M."/>
            <person name="Wu X."/>
            <person name="de Brujin I."/>
            <person name="Lundin D."/>
            <person name="Andersson A."/>
            <person name="Bertilsson S."/>
            <person name="Dopson M."/>
        </authorList>
    </citation>
    <scope>NUCLEOTIDE SEQUENCE</scope>
    <source>
        <strain evidence="1">MM415B04839</strain>
    </source>
</reference>
<accession>A0A6M3LCH0</accession>
<sequence length="72" mass="8126">MKVKDFISYLKTVPQDADVYVVTTSDHGYSGISANYVPIEIDINTEVLDMRNNQFAKGKSYENDVTLYLGET</sequence>
<evidence type="ECO:0000313" key="1">
    <source>
        <dbReference type="EMBL" id="QJA92143.1"/>
    </source>
</evidence>
<gene>
    <name evidence="1" type="ORF">MM415B04839_0007</name>
</gene>
<protein>
    <submittedName>
        <fullName evidence="1">Uncharacterized protein</fullName>
    </submittedName>
</protein>